<evidence type="ECO:0000313" key="1">
    <source>
        <dbReference type="EMBL" id="VAX26039.1"/>
    </source>
</evidence>
<sequence length="53" mass="5774">AGKHFWARGFCAISTFGVADVKELSIQTLKKGEKRQAKKIPIVIHTGASLTFS</sequence>
<proteinExistence type="predicted"/>
<reference evidence="1" key="1">
    <citation type="submission" date="2018-06" db="EMBL/GenBank/DDBJ databases">
        <authorList>
            <person name="Zhirakovskaya E."/>
        </authorList>
    </citation>
    <scope>NUCLEOTIDE SEQUENCE</scope>
</reference>
<dbReference type="AlphaFoldDB" id="A0A3B1C776"/>
<dbReference type="EMBL" id="UOGE01000115">
    <property type="protein sequence ID" value="VAX26039.1"/>
    <property type="molecule type" value="Genomic_DNA"/>
</dbReference>
<feature type="non-terminal residue" evidence="1">
    <location>
        <position position="1"/>
    </location>
</feature>
<gene>
    <name evidence="1" type="ORF">MNBD_NITROSPINAE02-349</name>
</gene>
<accession>A0A3B1C776</accession>
<organism evidence="1">
    <name type="scientific">hydrothermal vent metagenome</name>
    <dbReference type="NCBI Taxonomy" id="652676"/>
    <lineage>
        <taxon>unclassified sequences</taxon>
        <taxon>metagenomes</taxon>
        <taxon>ecological metagenomes</taxon>
    </lineage>
</organism>
<protein>
    <submittedName>
        <fullName evidence="1">Uncharacterized protein</fullName>
    </submittedName>
</protein>
<name>A0A3B1C776_9ZZZZ</name>